<dbReference type="GO" id="GO:0005886">
    <property type="term" value="C:plasma membrane"/>
    <property type="evidence" value="ECO:0007669"/>
    <property type="project" value="TreeGrafter"/>
</dbReference>
<feature type="transmembrane region" description="Helical" evidence="1">
    <location>
        <begin position="21"/>
        <end position="46"/>
    </location>
</feature>
<dbReference type="AlphaFoldDB" id="A0A561QSN6"/>
<name>A0A561QSN6_9HYPH</name>
<dbReference type="PANTHER" id="PTHR30441:SF4">
    <property type="entry name" value="PROTEIN ASMA"/>
    <property type="match status" value="1"/>
</dbReference>
<keyword evidence="3" id="KW-1185">Reference proteome</keyword>
<dbReference type="EMBL" id="VIWP01000004">
    <property type="protein sequence ID" value="TWF53413.1"/>
    <property type="molecule type" value="Genomic_DNA"/>
</dbReference>
<comment type="caution">
    <text evidence="2">The sequence shown here is derived from an EMBL/GenBank/DDBJ whole genome shotgun (WGS) entry which is preliminary data.</text>
</comment>
<dbReference type="GO" id="GO:0090313">
    <property type="term" value="P:regulation of protein targeting to membrane"/>
    <property type="evidence" value="ECO:0007669"/>
    <property type="project" value="TreeGrafter"/>
</dbReference>
<dbReference type="PANTHER" id="PTHR30441">
    <property type="entry name" value="DUF748 DOMAIN-CONTAINING PROTEIN"/>
    <property type="match status" value="1"/>
</dbReference>
<evidence type="ECO:0000313" key="3">
    <source>
        <dbReference type="Proteomes" id="UP000320653"/>
    </source>
</evidence>
<accession>A0A561QSN6</accession>
<dbReference type="Proteomes" id="UP000320653">
    <property type="component" value="Unassembled WGS sequence"/>
</dbReference>
<keyword evidence="1" id="KW-0472">Membrane</keyword>
<sequence length="624" mass="66655">MLLDRMRHLLDRRGRPVGRRARSILLVCLIALVIFVLFETVAPLLISTVLVRDRMETAVERWIGQDVTIGGAPTLRFWPKARITLSDVTIRRDDEQKRTIGHVSELSAAFDLFGALIGRPIFKDFRLREPKIFVTRQADGTLDWSDAGLLAHAVADVRPSGNGQSLSVSYDAPIGEIRVHDGSVEINQAPEGTVTRIEGISGRVRWPHLSEGASLTGEAVVAGRKVSAEISSSQPLLLFSGRSSNTNGTIRSDLFNAQFSGIVNLAEHGFLSGNAELSTVDLPELMTWFGIDFPAADHMKALSLQAKLITSADAVRFEGLSLDINDVHATGILDLALKPNAQPRLTGTLALNRIDFSPLLAEIAPRLLDENDPAGQFRNRFDLDLRLSAQNAALGPFGLSEVAIGVMNIGAQSRVDILDSDFEGGRLTGRIGTIKEGDAGGVAARLSVHGADFATIIQRLGLQGPLPAGKGSFELAMDVARPLTAVAWRKAKGSFHFTADGGVLPGVDLANIRQLAAQKPYFSLDDAKGTGGFEFNSIDIAATLANGSADITQGRIVGASDTISLSGIVPYINSSLALSATIDRPGSDARGGNTPIAPATFFIGGSWPDPVIWPLHQNVPKLGD</sequence>
<keyword evidence="1" id="KW-1133">Transmembrane helix</keyword>
<organism evidence="2 3">
    <name type="scientific">Neorhizobium alkalisoli</name>
    <dbReference type="NCBI Taxonomy" id="528178"/>
    <lineage>
        <taxon>Bacteria</taxon>
        <taxon>Pseudomonadati</taxon>
        <taxon>Pseudomonadota</taxon>
        <taxon>Alphaproteobacteria</taxon>
        <taxon>Hyphomicrobiales</taxon>
        <taxon>Rhizobiaceae</taxon>
        <taxon>Rhizobium/Agrobacterium group</taxon>
        <taxon>Neorhizobium</taxon>
    </lineage>
</organism>
<dbReference type="InterPro" id="IPR052894">
    <property type="entry name" value="AsmA-related"/>
</dbReference>
<keyword evidence="1" id="KW-0812">Transmembrane</keyword>
<reference evidence="2 3" key="1">
    <citation type="submission" date="2019-06" db="EMBL/GenBank/DDBJ databases">
        <title>Sorghum-associated microbial communities from plants grown in Nebraska, USA.</title>
        <authorList>
            <person name="Schachtman D."/>
        </authorList>
    </citation>
    <scope>NUCLEOTIDE SEQUENCE [LARGE SCALE GENOMIC DNA]</scope>
    <source>
        <strain evidence="2 3">1225</strain>
    </source>
</reference>
<proteinExistence type="predicted"/>
<evidence type="ECO:0000313" key="2">
    <source>
        <dbReference type="EMBL" id="TWF53413.1"/>
    </source>
</evidence>
<evidence type="ECO:0000256" key="1">
    <source>
        <dbReference type="SAM" id="Phobius"/>
    </source>
</evidence>
<protein>
    <submittedName>
        <fullName evidence="2">AsmA protein</fullName>
    </submittedName>
</protein>
<gene>
    <name evidence="2" type="ORF">FHW37_104692</name>
</gene>